<evidence type="ECO:0000256" key="3">
    <source>
        <dbReference type="SAM" id="SignalP"/>
    </source>
</evidence>
<gene>
    <name evidence="5" type="ORF">JVT61DRAFT_8425</name>
</gene>
<feature type="compositionally biased region" description="Low complexity" evidence="2">
    <location>
        <begin position="147"/>
        <end position="197"/>
    </location>
</feature>
<dbReference type="Pfam" id="PF10342">
    <property type="entry name" value="Kre9_KNH"/>
    <property type="match status" value="1"/>
</dbReference>
<sequence length="223" mass="22504">MFTPAIVSLAFAASALANVFITTPVVSTTFNAGQQATVSWQDSGSAPSLTQFGNASFAIYVGNAIQQTLLQTIATNVNVSATSSFTFTPDGTIGPNSNEYFIRVTSQSFMSPQAPQFPEEAFSAMFTLAGMTGTFNSTIQAEINGQSTAPIGGTSTPSTPASTASGSASMPMSMSTSGTMTMSMSSSSPTSTGTSSSNGGVGKPVMATGLVVLVATFVGASLL</sequence>
<dbReference type="Proteomes" id="UP000683000">
    <property type="component" value="Unassembled WGS sequence"/>
</dbReference>
<feature type="domain" description="Yeast cell wall synthesis Kre9/Knh1-like N-terminal" evidence="4">
    <location>
        <begin position="24"/>
        <end position="108"/>
    </location>
</feature>
<feature type="signal peptide" evidence="3">
    <location>
        <begin position="1"/>
        <end position="17"/>
    </location>
</feature>
<evidence type="ECO:0000256" key="1">
    <source>
        <dbReference type="ARBA" id="ARBA00022729"/>
    </source>
</evidence>
<evidence type="ECO:0000313" key="5">
    <source>
        <dbReference type="EMBL" id="KAG6380316.1"/>
    </source>
</evidence>
<comment type="caution">
    <text evidence="5">The sequence shown here is derived from an EMBL/GenBank/DDBJ whole genome shotgun (WGS) entry which is preliminary data.</text>
</comment>
<evidence type="ECO:0000313" key="6">
    <source>
        <dbReference type="Proteomes" id="UP000683000"/>
    </source>
</evidence>
<dbReference type="InterPro" id="IPR045328">
    <property type="entry name" value="Kre9/Knh1"/>
</dbReference>
<dbReference type="PANTHER" id="PTHR28154">
    <property type="entry name" value="CELL WALL SYNTHESIS PROTEIN KNH1-RELATED"/>
    <property type="match status" value="1"/>
</dbReference>
<dbReference type="GO" id="GO:0006078">
    <property type="term" value="P:(1-&gt;6)-beta-D-glucan biosynthetic process"/>
    <property type="evidence" value="ECO:0007669"/>
    <property type="project" value="InterPro"/>
</dbReference>
<evidence type="ECO:0000256" key="2">
    <source>
        <dbReference type="SAM" id="MobiDB-lite"/>
    </source>
</evidence>
<keyword evidence="1 3" id="KW-0732">Signal</keyword>
<dbReference type="GO" id="GO:0042546">
    <property type="term" value="P:cell wall biogenesis"/>
    <property type="evidence" value="ECO:0007669"/>
    <property type="project" value="InterPro"/>
</dbReference>
<evidence type="ECO:0000259" key="4">
    <source>
        <dbReference type="Pfam" id="PF10342"/>
    </source>
</evidence>
<dbReference type="AlphaFoldDB" id="A0A8I3AFD0"/>
<dbReference type="InterPro" id="IPR018466">
    <property type="entry name" value="Kre9/Knh1-like_N"/>
</dbReference>
<proteinExistence type="predicted"/>
<dbReference type="PANTHER" id="PTHR28154:SF1">
    <property type="entry name" value="CELL WALL SYNTHESIS PROTEIN KNH1-RELATED"/>
    <property type="match status" value="1"/>
</dbReference>
<dbReference type="EMBL" id="JAGFBS010000003">
    <property type="protein sequence ID" value="KAG6380316.1"/>
    <property type="molecule type" value="Genomic_DNA"/>
</dbReference>
<dbReference type="OrthoDB" id="2432613at2759"/>
<feature type="chain" id="PRO_5034168244" description="Yeast cell wall synthesis Kre9/Knh1-like N-terminal domain-containing protein" evidence="3">
    <location>
        <begin position="18"/>
        <end position="223"/>
    </location>
</feature>
<accession>A0A8I3AFD0</accession>
<reference evidence="5" key="1">
    <citation type="submission" date="2021-03" db="EMBL/GenBank/DDBJ databases">
        <title>Evolutionary innovations through gain and loss of genes in the ectomycorrhizal Boletales.</title>
        <authorList>
            <person name="Wu G."/>
            <person name="Miyauchi S."/>
            <person name="Morin E."/>
            <person name="Yang Z.-L."/>
            <person name="Xu J."/>
            <person name="Martin F.M."/>
        </authorList>
    </citation>
    <scope>NUCLEOTIDE SEQUENCE</scope>
    <source>
        <strain evidence="5">BR01</strain>
    </source>
</reference>
<protein>
    <recommendedName>
        <fullName evidence="4">Yeast cell wall synthesis Kre9/Knh1-like N-terminal domain-containing protein</fullName>
    </recommendedName>
</protein>
<feature type="region of interest" description="Disordered" evidence="2">
    <location>
        <begin position="146"/>
        <end position="200"/>
    </location>
</feature>
<keyword evidence="6" id="KW-1185">Reference proteome</keyword>
<organism evidence="5 6">
    <name type="scientific">Boletus reticuloceps</name>
    <dbReference type="NCBI Taxonomy" id="495285"/>
    <lineage>
        <taxon>Eukaryota</taxon>
        <taxon>Fungi</taxon>
        <taxon>Dikarya</taxon>
        <taxon>Basidiomycota</taxon>
        <taxon>Agaricomycotina</taxon>
        <taxon>Agaricomycetes</taxon>
        <taxon>Agaricomycetidae</taxon>
        <taxon>Boletales</taxon>
        <taxon>Boletineae</taxon>
        <taxon>Boletaceae</taxon>
        <taxon>Boletoideae</taxon>
        <taxon>Boletus</taxon>
    </lineage>
</organism>
<name>A0A8I3AFD0_9AGAM</name>